<organism evidence="2 3">
    <name type="scientific">Trypanosoma cruzi</name>
    <dbReference type="NCBI Taxonomy" id="5693"/>
    <lineage>
        <taxon>Eukaryota</taxon>
        <taxon>Discoba</taxon>
        <taxon>Euglenozoa</taxon>
        <taxon>Kinetoplastea</taxon>
        <taxon>Metakinetoplastina</taxon>
        <taxon>Trypanosomatida</taxon>
        <taxon>Trypanosomatidae</taxon>
        <taxon>Trypanosoma</taxon>
        <taxon>Schizotrypanum</taxon>
    </lineage>
</organism>
<dbReference type="EMBL" id="PRFA01000002">
    <property type="protein sequence ID" value="PWV02820.1"/>
    <property type="molecule type" value="Genomic_DNA"/>
</dbReference>
<dbReference type="AlphaFoldDB" id="A0A2V2W2H5"/>
<dbReference type="VEuPathDB" id="TriTrypDB:TCSYLVIO_005512"/>
<reference evidence="2 3" key="1">
    <citation type="journal article" date="2018" name="Microb. Genom.">
        <title>Expanding an expanded genome: long-read sequencing of Trypanosoma cruzi.</title>
        <authorList>
            <person name="Berna L."/>
            <person name="Rodriguez M."/>
            <person name="Chiribao M.L."/>
            <person name="Parodi-Talice A."/>
            <person name="Pita S."/>
            <person name="Rijo G."/>
            <person name="Alvarez-Valin F."/>
            <person name="Robello C."/>
        </authorList>
    </citation>
    <scope>NUCLEOTIDE SEQUENCE [LARGE SCALE GENOMIC DNA]</scope>
    <source>
        <strain evidence="2 3">Dm28c</strain>
    </source>
</reference>
<dbReference type="VEuPathDB" id="TriTrypDB:Tc_MARK_4182"/>
<dbReference type="VEuPathDB" id="TriTrypDB:BCY84_14660"/>
<sequence>MLVEGVLLRVKLGKPARDAVDLLQILREIKSAEAVLKSTRNVLDKARRTASTEGTTENHECEQAALCYAAKKRAGMEAFFISEDVFHAFQRVFLDLVEEERVARCRLDDLHADTKKRAAKARSAEYFMSTKCIFERFAVEEEAREKKVKLFQEYSGFLSALRFAEEEERQEAISRARARRRVSLQQPVAQPMPLSSFGQPGVMSPPVGLQQTARLQGPPQFAHQQPPYTAQTQPYGLPHNFFGQVQQMYQPQPQQMQASGYYAAAPVGRGGYHYGAPSAPPFQAPAQNIFPAQYQAFQQQHPPNSGWPGHSQAARGRTHYYGL</sequence>
<evidence type="ECO:0000256" key="1">
    <source>
        <dbReference type="SAM" id="MobiDB-lite"/>
    </source>
</evidence>
<dbReference type="VEuPathDB" id="TriTrypDB:TcG_06179"/>
<dbReference type="VEuPathDB" id="TriTrypDB:TcCLB.508355.290"/>
<protein>
    <submittedName>
        <fullName evidence="2">Uncharacterized protein</fullName>
    </submittedName>
</protein>
<feature type="region of interest" description="Disordered" evidence="1">
    <location>
        <begin position="299"/>
        <end position="323"/>
    </location>
</feature>
<comment type="caution">
    <text evidence="2">The sequence shown here is derived from an EMBL/GenBank/DDBJ whole genome shotgun (WGS) entry which is preliminary data.</text>
</comment>
<dbReference type="VEuPathDB" id="TriTrypDB:TCDM_04522"/>
<dbReference type="VEuPathDB" id="TriTrypDB:TcYC6_0073420"/>
<evidence type="ECO:0000313" key="2">
    <source>
        <dbReference type="EMBL" id="PWV02820.1"/>
    </source>
</evidence>
<dbReference type="VEuPathDB" id="TriTrypDB:C3747_9g362"/>
<proteinExistence type="predicted"/>
<evidence type="ECO:0000313" key="3">
    <source>
        <dbReference type="Proteomes" id="UP000246121"/>
    </source>
</evidence>
<dbReference type="VEuPathDB" id="TriTrypDB:C4B63_2g513"/>
<dbReference type="VEuPathDB" id="TriTrypDB:ECC02_002781"/>
<gene>
    <name evidence="2" type="ORF">C4B63_2g513</name>
</gene>
<name>A0A2V2W2H5_TRYCR</name>
<accession>A0A2V2W2H5</accession>
<dbReference type="VEuPathDB" id="TriTrypDB:TcBrA4_0058050"/>
<dbReference type="Proteomes" id="UP000246121">
    <property type="component" value="Unassembled WGS sequence"/>
</dbReference>